<dbReference type="PANTHER" id="PTHR43237">
    <property type="entry name" value="NADP-DEPENDENT MALIC ENZYME"/>
    <property type="match status" value="1"/>
</dbReference>
<dbReference type="Pfam" id="PF03949">
    <property type="entry name" value="Malic_M"/>
    <property type="match status" value="1"/>
</dbReference>
<keyword evidence="4 7" id="KW-0560">Oxidoreductase</keyword>
<dbReference type="SMART" id="SM00919">
    <property type="entry name" value="Malic_M"/>
    <property type="match status" value="1"/>
</dbReference>
<dbReference type="PROSITE" id="PS00331">
    <property type="entry name" value="MALIC_ENZYMES"/>
    <property type="match status" value="1"/>
</dbReference>
<dbReference type="InterPro" id="IPR046346">
    <property type="entry name" value="Aminoacid_DH-like_N_sf"/>
</dbReference>
<feature type="domain" description="Malic enzyme N-terminal" evidence="6">
    <location>
        <begin position="87"/>
        <end position="220"/>
    </location>
</feature>
<evidence type="ECO:0000259" key="5">
    <source>
        <dbReference type="SMART" id="SM00919"/>
    </source>
</evidence>
<dbReference type="Gene3D" id="3.40.50.720">
    <property type="entry name" value="NAD(P)-binding Rossmann-like Domain"/>
    <property type="match status" value="1"/>
</dbReference>
<dbReference type="GO" id="GO:0051287">
    <property type="term" value="F:NAD binding"/>
    <property type="evidence" value="ECO:0007669"/>
    <property type="project" value="InterPro"/>
</dbReference>
<keyword evidence="3" id="KW-0479">Metal-binding</keyword>
<dbReference type="InterPro" id="IPR006140">
    <property type="entry name" value="D-isomer_DH_NAD-bd"/>
</dbReference>
<comment type="cofactor">
    <cofactor evidence="1">
        <name>Mn(2+)</name>
        <dbReference type="ChEBI" id="CHEBI:29035"/>
    </cofactor>
</comment>
<accession>A0A6J4PSB9</accession>
<evidence type="ECO:0000256" key="2">
    <source>
        <dbReference type="ARBA" id="ARBA00001946"/>
    </source>
</evidence>
<dbReference type="InterPro" id="IPR037062">
    <property type="entry name" value="Malic_N_dom_sf"/>
</dbReference>
<evidence type="ECO:0000256" key="3">
    <source>
        <dbReference type="ARBA" id="ARBA00022723"/>
    </source>
</evidence>
<dbReference type="GO" id="GO:0046872">
    <property type="term" value="F:metal ion binding"/>
    <property type="evidence" value="ECO:0007669"/>
    <property type="project" value="UniProtKB-KW"/>
</dbReference>
<dbReference type="InterPro" id="IPR036291">
    <property type="entry name" value="NAD(P)-bd_dom_sf"/>
</dbReference>
<evidence type="ECO:0000259" key="6">
    <source>
        <dbReference type="SMART" id="SM01274"/>
    </source>
</evidence>
<dbReference type="SUPFAM" id="SSF53223">
    <property type="entry name" value="Aminoacid dehydrogenase-like, N-terminal domain"/>
    <property type="match status" value="1"/>
</dbReference>
<dbReference type="AlphaFoldDB" id="A0A6J4PSB9"/>
<sequence>MPLDYTYRVRQPHRTGQLATVAGAIAEGGGLIGDVTTINVGRDSSIREITLAVEDHGQAERIVDLLNDLEGVEVIWSRDRALLRHEGGKLVIGSTRPVRTVQDMRDVYTPGVARACVAISEDPSLAGDLTMIGRSVAICTNGTRVLGLGDIGPVPSMPVMEGKAVFYHQLANVSAMPILIDTKDVDEFVETVVRISPTFGGIHLEDISAPECFEIERRLIERLSKPVMHDDVHGTAVVTLAAALVACRHAGLTLEEEVVGQIGLGAAGYGIASLMADAGARRVIASDPNSLSHDRARQKGIEISDIETVMAEADVVVATTGKPGLIDPALVREGQVILALTNPYPEIEPDRAIEAGAAFAADGTSVNNVLGYPGIFRGALLSGAEEITLEMKLAAAGAIADLTRESELVPDALDPEVHERVATVVRDAAIEGGAAHMDKAPTGL</sequence>
<dbReference type="InterPro" id="IPR012302">
    <property type="entry name" value="Malic_NAD-bd"/>
</dbReference>
<dbReference type="Pfam" id="PF02826">
    <property type="entry name" value="2-Hacid_dh_C"/>
    <property type="match status" value="1"/>
</dbReference>
<gene>
    <name evidence="7" type="ORF">AVDCRST_MAG22-2559</name>
</gene>
<proteinExistence type="predicted"/>
<evidence type="ECO:0000256" key="4">
    <source>
        <dbReference type="ARBA" id="ARBA00023002"/>
    </source>
</evidence>
<dbReference type="EMBL" id="CADCUV010000117">
    <property type="protein sequence ID" value="CAA9420961.1"/>
    <property type="molecule type" value="Genomic_DNA"/>
</dbReference>
<name>A0A6J4PSB9_9ACTN</name>
<protein>
    <submittedName>
        <fullName evidence="7">NADP-dependent malic enzyme</fullName>
        <ecNumber evidence="7">1.1.1.40</ecNumber>
    </submittedName>
</protein>
<dbReference type="InterPro" id="IPR015884">
    <property type="entry name" value="Malic_enzyme_CS"/>
</dbReference>
<comment type="cofactor">
    <cofactor evidence="2">
        <name>Mg(2+)</name>
        <dbReference type="ChEBI" id="CHEBI:18420"/>
    </cofactor>
</comment>
<dbReference type="InterPro" id="IPR051674">
    <property type="entry name" value="Malate_Decarboxylase"/>
</dbReference>
<dbReference type="InterPro" id="IPR012301">
    <property type="entry name" value="Malic_N_dom"/>
</dbReference>
<reference evidence="7" key="1">
    <citation type="submission" date="2020-02" db="EMBL/GenBank/DDBJ databases">
        <authorList>
            <person name="Meier V. D."/>
        </authorList>
    </citation>
    <scope>NUCLEOTIDE SEQUENCE</scope>
    <source>
        <strain evidence="7">AVDCRST_MAG22</strain>
    </source>
</reference>
<evidence type="ECO:0000313" key="7">
    <source>
        <dbReference type="EMBL" id="CAA9420961.1"/>
    </source>
</evidence>
<organism evidence="7">
    <name type="scientific">uncultured Rubrobacteraceae bacterium</name>
    <dbReference type="NCBI Taxonomy" id="349277"/>
    <lineage>
        <taxon>Bacteria</taxon>
        <taxon>Bacillati</taxon>
        <taxon>Actinomycetota</taxon>
        <taxon>Rubrobacteria</taxon>
        <taxon>Rubrobacterales</taxon>
        <taxon>Rubrobacteraceae</taxon>
        <taxon>environmental samples</taxon>
    </lineage>
</organism>
<evidence type="ECO:0000256" key="1">
    <source>
        <dbReference type="ARBA" id="ARBA00001936"/>
    </source>
</evidence>
<dbReference type="SMART" id="SM01274">
    <property type="entry name" value="malic"/>
    <property type="match status" value="1"/>
</dbReference>
<dbReference type="PANTHER" id="PTHR43237:SF4">
    <property type="entry name" value="NADP-DEPENDENT MALIC ENZYME"/>
    <property type="match status" value="1"/>
</dbReference>
<dbReference type="Pfam" id="PF00390">
    <property type="entry name" value="malic"/>
    <property type="match status" value="1"/>
</dbReference>
<feature type="domain" description="Malic enzyme NAD-binding" evidence="5">
    <location>
        <begin position="232"/>
        <end position="430"/>
    </location>
</feature>
<dbReference type="Gene3D" id="3.40.50.10380">
    <property type="entry name" value="Malic enzyme, N-terminal domain"/>
    <property type="match status" value="1"/>
</dbReference>
<dbReference type="SUPFAM" id="SSF51735">
    <property type="entry name" value="NAD(P)-binding Rossmann-fold domains"/>
    <property type="match status" value="1"/>
</dbReference>
<dbReference type="EC" id="1.1.1.40" evidence="7"/>
<dbReference type="GO" id="GO:0004473">
    <property type="term" value="F:malate dehydrogenase (decarboxylating) (NADP+) activity"/>
    <property type="evidence" value="ECO:0007669"/>
    <property type="project" value="UniProtKB-EC"/>
</dbReference>